<comment type="subcellular location">
    <subcellularLocation>
        <location evidence="1">Nucleus</location>
    </subcellularLocation>
</comment>
<evidence type="ECO:0000313" key="12">
    <source>
        <dbReference type="Proteomes" id="UP000243579"/>
    </source>
</evidence>
<evidence type="ECO:0000256" key="9">
    <source>
        <dbReference type="PROSITE-ProRule" id="PRU00042"/>
    </source>
</evidence>
<dbReference type="SMART" id="SM00355">
    <property type="entry name" value="ZnF_C2H2"/>
    <property type="match status" value="7"/>
</dbReference>
<evidence type="ECO:0000313" key="11">
    <source>
        <dbReference type="EMBL" id="OQR98812.1"/>
    </source>
</evidence>
<evidence type="ECO:0000256" key="5">
    <source>
        <dbReference type="ARBA" id="ARBA00022833"/>
    </source>
</evidence>
<dbReference type="PANTHER" id="PTHR14003">
    <property type="entry name" value="TRANSCRIPTIONAL REPRESSOR PROTEIN YY"/>
    <property type="match status" value="1"/>
</dbReference>
<gene>
    <name evidence="11" type="ORF">ACHHYP_07863</name>
</gene>
<dbReference type="InterPro" id="IPR013087">
    <property type="entry name" value="Znf_C2H2_type"/>
</dbReference>
<accession>A0A1V9ZLG0</accession>
<dbReference type="PROSITE" id="PS00028">
    <property type="entry name" value="ZINC_FINGER_C2H2_1"/>
    <property type="match status" value="7"/>
</dbReference>
<organism evidence="11 12">
    <name type="scientific">Achlya hypogyna</name>
    <name type="common">Oomycete</name>
    <name type="synonym">Protoachlya hypogyna</name>
    <dbReference type="NCBI Taxonomy" id="1202772"/>
    <lineage>
        <taxon>Eukaryota</taxon>
        <taxon>Sar</taxon>
        <taxon>Stramenopiles</taxon>
        <taxon>Oomycota</taxon>
        <taxon>Saprolegniomycetes</taxon>
        <taxon>Saprolegniales</taxon>
        <taxon>Achlyaceae</taxon>
        <taxon>Achlya</taxon>
    </lineage>
</organism>
<evidence type="ECO:0000259" key="10">
    <source>
        <dbReference type="PROSITE" id="PS50157"/>
    </source>
</evidence>
<dbReference type="Gene3D" id="3.30.160.60">
    <property type="entry name" value="Classic Zinc Finger"/>
    <property type="match status" value="8"/>
</dbReference>
<dbReference type="FunFam" id="3.30.160.60:FF:001289">
    <property type="entry name" value="Zinc finger protein 574"/>
    <property type="match status" value="1"/>
</dbReference>
<dbReference type="EMBL" id="JNBR01000079">
    <property type="protein sequence ID" value="OQR98812.1"/>
    <property type="molecule type" value="Genomic_DNA"/>
</dbReference>
<keyword evidence="2" id="KW-0479">Metal-binding</keyword>
<dbReference type="Pfam" id="PF00096">
    <property type="entry name" value="zf-C2H2"/>
    <property type="match status" value="3"/>
</dbReference>
<evidence type="ECO:0000256" key="1">
    <source>
        <dbReference type="ARBA" id="ARBA00004123"/>
    </source>
</evidence>
<comment type="caution">
    <text evidence="11">The sequence shown here is derived from an EMBL/GenBank/DDBJ whole genome shotgun (WGS) entry which is preliminary data.</text>
</comment>
<reference evidence="11 12" key="1">
    <citation type="journal article" date="2014" name="Genome Biol. Evol.">
        <title>The secreted proteins of Achlya hypogyna and Thraustotheca clavata identify the ancestral oomycete secretome and reveal gene acquisitions by horizontal gene transfer.</title>
        <authorList>
            <person name="Misner I."/>
            <person name="Blouin N."/>
            <person name="Leonard G."/>
            <person name="Richards T.A."/>
            <person name="Lane C.E."/>
        </authorList>
    </citation>
    <scope>NUCLEOTIDE SEQUENCE [LARGE SCALE GENOMIC DNA]</scope>
    <source>
        <strain evidence="11 12">ATCC 48635</strain>
    </source>
</reference>
<dbReference type="PROSITE" id="PS50157">
    <property type="entry name" value="ZINC_FINGER_C2H2_2"/>
    <property type="match status" value="7"/>
</dbReference>
<feature type="domain" description="C2H2-type" evidence="10">
    <location>
        <begin position="267"/>
        <end position="296"/>
    </location>
</feature>
<proteinExistence type="predicted"/>
<dbReference type="GO" id="GO:0008270">
    <property type="term" value="F:zinc ion binding"/>
    <property type="evidence" value="ECO:0007669"/>
    <property type="project" value="UniProtKB-KW"/>
</dbReference>
<keyword evidence="7" id="KW-0804">Transcription</keyword>
<dbReference type="OrthoDB" id="6077919at2759"/>
<evidence type="ECO:0000256" key="4">
    <source>
        <dbReference type="ARBA" id="ARBA00022771"/>
    </source>
</evidence>
<dbReference type="GO" id="GO:0000981">
    <property type="term" value="F:DNA-binding transcription factor activity, RNA polymerase II-specific"/>
    <property type="evidence" value="ECO:0007669"/>
    <property type="project" value="TreeGrafter"/>
</dbReference>
<evidence type="ECO:0000256" key="7">
    <source>
        <dbReference type="ARBA" id="ARBA00023163"/>
    </source>
</evidence>
<feature type="domain" description="C2H2-type" evidence="10">
    <location>
        <begin position="236"/>
        <end position="266"/>
    </location>
</feature>
<keyword evidence="8" id="KW-0539">Nucleus</keyword>
<dbReference type="AlphaFoldDB" id="A0A1V9ZLG0"/>
<dbReference type="GO" id="GO:0005667">
    <property type="term" value="C:transcription regulator complex"/>
    <property type="evidence" value="ECO:0007669"/>
    <property type="project" value="TreeGrafter"/>
</dbReference>
<dbReference type="GO" id="GO:0000785">
    <property type="term" value="C:chromatin"/>
    <property type="evidence" value="ECO:0007669"/>
    <property type="project" value="TreeGrafter"/>
</dbReference>
<feature type="domain" description="C2H2-type" evidence="10">
    <location>
        <begin position="208"/>
        <end position="235"/>
    </location>
</feature>
<protein>
    <recommendedName>
        <fullName evidence="10">C2H2-type domain-containing protein</fullName>
    </recommendedName>
</protein>
<keyword evidence="6" id="KW-0805">Transcription regulation</keyword>
<name>A0A1V9ZLG0_ACHHY</name>
<evidence type="ECO:0000256" key="2">
    <source>
        <dbReference type="ARBA" id="ARBA00022723"/>
    </source>
</evidence>
<keyword evidence="4 9" id="KW-0863">Zinc-finger</keyword>
<evidence type="ECO:0000256" key="8">
    <source>
        <dbReference type="ARBA" id="ARBA00023242"/>
    </source>
</evidence>
<dbReference type="FunFam" id="3.30.160.60:FF:000125">
    <property type="entry name" value="Putative zinc finger protein 143"/>
    <property type="match status" value="2"/>
</dbReference>
<feature type="domain" description="C2H2-type" evidence="10">
    <location>
        <begin position="106"/>
        <end position="135"/>
    </location>
</feature>
<feature type="domain" description="C2H2-type" evidence="10">
    <location>
        <begin position="297"/>
        <end position="321"/>
    </location>
</feature>
<dbReference type="SUPFAM" id="SSF57667">
    <property type="entry name" value="beta-beta-alpha zinc fingers"/>
    <property type="match status" value="4"/>
</dbReference>
<dbReference type="PANTHER" id="PTHR14003:SF19">
    <property type="entry name" value="YY2 TRANSCRIPTION FACTOR"/>
    <property type="match status" value="1"/>
</dbReference>
<sequence length="321" mass="36595">MLALMPFDHPATDDLDFDRLKIDDEFWRRLLALDADLAATAPAKKLHECSFCGKRCKCNSELVHHMRTHTQEKPFVCTFEGCNKRFTQSSNCTAHIRSAHYGVKAYACKFPGCTKRYSHSTSLKEHSYTHTGNRPFVCDVCGKGFGQKFGTYIPICRLRTSSNMLALMNETTTDDFDFDRLKIDDEFWRRLLALDADLAATTPAKKLHECSFCGKRCKCNSELVHHMRTHTQEKPFVCTFEGCNKRFTQSSNCTAHIRSAHYGVKAYACKFPGCTKRYSHSTSLKEHSYTHTGNRPFVCDVCGKGFGQKVNLIRHSKTHTK</sequence>
<evidence type="ECO:0000256" key="6">
    <source>
        <dbReference type="ARBA" id="ARBA00023015"/>
    </source>
</evidence>
<keyword evidence="5" id="KW-0862">Zinc</keyword>
<dbReference type="GO" id="GO:0031519">
    <property type="term" value="C:PcG protein complex"/>
    <property type="evidence" value="ECO:0007669"/>
    <property type="project" value="TreeGrafter"/>
</dbReference>
<keyword evidence="3" id="KW-0677">Repeat</keyword>
<dbReference type="STRING" id="1202772.A0A1V9ZLG0"/>
<evidence type="ECO:0000256" key="3">
    <source>
        <dbReference type="ARBA" id="ARBA00022737"/>
    </source>
</evidence>
<dbReference type="Proteomes" id="UP000243579">
    <property type="component" value="Unassembled WGS sequence"/>
</dbReference>
<dbReference type="InterPro" id="IPR036236">
    <property type="entry name" value="Znf_C2H2_sf"/>
</dbReference>
<keyword evidence="12" id="KW-1185">Reference proteome</keyword>
<dbReference type="GO" id="GO:0000978">
    <property type="term" value="F:RNA polymerase II cis-regulatory region sequence-specific DNA binding"/>
    <property type="evidence" value="ECO:0007669"/>
    <property type="project" value="TreeGrafter"/>
</dbReference>
<feature type="domain" description="C2H2-type" evidence="10">
    <location>
        <begin position="47"/>
        <end position="74"/>
    </location>
</feature>
<feature type="domain" description="C2H2-type" evidence="10">
    <location>
        <begin position="75"/>
        <end position="105"/>
    </location>
</feature>